<evidence type="ECO:0000256" key="1">
    <source>
        <dbReference type="SAM" id="SignalP"/>
    </source>
</evidence>
<reference evidence="2 3" key="1">
    <citation type="journal article" date="2019" name="Int. J. Syst. Evol. Microbiol.">
        <title>The Global Catalogue of Microorganisms (GCM) 10K type strain sequencing project: providing services to taxonomists for standard genome sequencing and annotation.</title>
        <authorList>
            <consortium name="The Broad Institute Genomics Platform"/>
            <consortium name="The Broad Institute Genome Sequencing Center for Infectious Disease"/>
            <person name="Wu L."/>
            <person name="Ma J."/>
        </authorList>
    </citation>
    <scope>NUCLEOTIDE SEQUENCE [LARGE SCALE GENOMIC DNA]</scope>
    <source>
        <strain evidence="2 3">JCM 10977</strain>
    </source>
</reference>
<accession>A0ABN1QYV2</accession>
<name>A0ABN1QYV2_9ACTN</name>
<evidence type="ECO:0008006" key="4">
    <source>
        <dbReference type="Google" id="ProtNLM"/>
    </source>
</evidence>
<feature type="signal peptide" evidence="1">
    <location>
        <begin position="1"/>
        <end position="22"/>
    </location>
</feature>
<keyword evidence="3" id="KW-1185">Reference proteome</keyword>
<comment type="caution">
    <text evidence="2">The sequence shown here is derived from an EMBL/GenBank/DDBJ whole genome shotgun (WGS) entry which is preliminary data.</text>
</comment>
<keyword evidence="1" id="KW-0732">Signal</keyword>
<evidence type="ECO:0000313" key="3">
    <source>
        <dbReference type="Proteomes" id="UP001500542"/>
    </source>
</evidence>
<organism evidence="2 3">
    <name type="scientific">Kribbella koreensis</name>
    <dbReference type="NCBI Taxonomy" id="57909"/>
    <lineage>
        <taxon>Bacteria</taxon>
        <taxon>Bacillati</taxon>
        <taxon>Actinomycetota</taxon>
        <taxon>Actinomycetes</taxon>
        <taxon>Propionibacteriales</taxon>
        <taxon>Kribbellaceae</taxon>
        <taxon>Kribbella</taxon>
    </lineage>
</organism>
<dbReference type="RefSeq" id="WP_343974165.1">
    <property type="nucleotide sequence ID" value="NZ_BAAAHK010000012.1"/>
</dbReference>
<dbReference type="EMBL" id="BAAAHK010000012">
    <property type="protein sequence ID" value="GAA0949342.1"/>
    <property type="molecule type" value="Genomic_DNA"/>
</dbReference>
<sequence>MRIRRFALAVAGLSLVTGAAAAGQASAGVQSDPRPSTTLGHSAAQTPQTKAAAAACGVEVGAITAAGINSGYGITATKPLTVSNFAPFKLFAARTSSTWYGWRTPANIYYYAGFVLQGSNLYAGAETYKNGTTNPPTTSSKKLGAGWGGFTALTSSNYYVPGTTRPHLFLYGLHTNGSLYRYSVNGPTGPITSYGSAAGYGSFKSITVISETVGYDTILATTKAGALWTIHLPVTAPLKGTLKAVRTTGFKQYDKLVASRCGSSTLLTGFDPTAKTLTVYAMSKANGSKTVINTIGSAPASHNGVTHFLYTGSGSPSLIGE</sequence>
<gene>
    <name evidence="2" type="ORF">GCM10009554_47830</name>
</gene>
<dbReference type="Gene3D" id="2.115.10.10">
    <property type="entry name" value="Tachylectin 2"/>
    <property type="match status" value="1"/>
</dbReference>
<proteinExistence type="predicted"/>
<protein>
    <recommendedName>
        <fullName evidence="4">Tachylectin</fullName>
    </recommendedName>
</protein>
<feature type="chain" id="PRO_5046414509" description="Tachylectin" evidence="1">
    <location>
        <begin position="23"/>
        <end position="321"/>
    </location>
</feature>
<dbReference type="Proteomes" id="UP001500542">
    <property type="component" value="Unassembled WGS sequence"/>
</dbReference>
<evidence type="ECO:0000313" key="2">
    <source>
        <dbReference type="EMBL" id="GAA0949342.1"/>
    </source>
</evidence>